<dbReference type="InterPro" id="IPR021136">
    <property type="entry name" value="Flagellar_hook_control-like_C"/>
</dbReference>
<evidence type="ECO:0000313" key="3">
    <source>
        <dbReference type="EMBL" id="NHT74312.1"/>
    </source>
</evidence>
<keyword evidence="3" id="KW-0282">Flagellum</keyword>
<name>A0AA44CAT9_9HYPH</name>
<proteinExistence type="predicted"/>
<keyword evidence="3" id="KW-0966">Cell projection</keyword>
<evidence type="ECO:0000259" key="2">
    <source>
        <dbReference type="Pfam" id="PF02120"/>
    </source>
</evidence>
<accession>A0AA44CAT9</accession>
<dbReference type="Pfam" id="PF02120">
    <property type="entry name" value="Flg_hook"/>
    <property type="match status" value="1"/>
</dbReference>
<feature type="domain" description="Flagellar hook-length control protein-like C-terminal" evidence="2">
    <location>
        <begin position="158"/>
        <end position="227"/>
    </location>
</feature>
<protein>
    <submittedName>
        <fullName evidence="3">Flagellar hook-length control protein FliK</fullName>
    </submittedName>
</protein>
<feature type="compositionally biased region" description="Gly residues" evidence="1">
    <location>
        <begin position="262"/>
        <end position="271"/>
    </location>
</feature>
<reference evidence="3" key="1">
    <citation type="submission" date="2020-03" db="EMBL/GenBank/DDBJ databases">
        <title>Ferranicluibacter endophyticum gen. nov., sp. nov., a new genus isolated from Rubus ulmifolius Schott. stem.</title>
        <authorList>
            <person name="Roca-Couso R."/>
            <person name="Flores-Felix J.D."/>
            <person name="Igual J.M."/>
            <person name="Rivas R."/>
        </authorList>
    </citation>
    <scope>NUCLEOTIDE SEQUENCE</scope>
    <source>
        <strain evidence="3">CRRU44</strain>
    </source>
</reference>
<feature type="compositionally biased region" description="Basic and acidic residues" evidence="1">
    <location>
        <begin position="285"/>
        <end position="297"/>
    </location>
</feature>
<dbReference type="Gene3D" id="3.30.750.140">
    <property type="match status" value="1"/>
</dbReference>
<feature type="compositionally biased region" description="Low complexity" evidence="1">
    <location>
        <begin position="241"/>
        <end position="261"/>
    </location>
</feature>
<evidence type="ECO:0000256" key="1">
    <source>
        <dbReference type="SAM" id="MobiDB-lite"/>
    </source>
</evidence>
<dbReference type="AlphaFoldDB" id="A0AA44CAT9"/>
<evidence type="ECO:0000313" key="4">
    <source>
        <dbReference type="Proteomes" id="UP001155840"/>
    </source>
</evidence>
<keyword evidence="3" id="KW-0969">Cilium</keyword>
<feature type="region of interest" description="Disordered" evidence="1">
    <location>
        <begin position="231"/>
        <end position="313"/>
    </location>
</feature>
<organism evidence="3 4">
    <name type="scientific">Ferranicluibacter rubi</name>
    <dbReference type="NCBI Taxonomy" id="2715133"/>
    <lineage>
        <taxon>Bacteria</taxon>
        <taxon>Pseudomonadati</taxon>
        <taxon>Pseudomonadota</taxon>
        <taxon>Alphaproteobacteria</taxon>
        <taxon>Hyphomicrobiales</taxon>
        <taxon>Rhizobiaceae</taxon>
        <taxon>Ferranicluibacter</taxon>
    </lineage>
</organism>
<dbReference type="Proteomes" id="UP001155840">
    <property type="component" value="Unassembled WGS sequence"/>
</dbReference>
<gene>
    <name evidence="3" type="ORF">G8E10_00925</name>
</gene>
<sequence>MDIRSLMAILGPVTAQPAVDASAKGESSESEVRMPGLKVTGDRASMPMASMAAADSSALPTSTDGTDQVFRFARADGKVSPISLRADADRPASTASNDQANTKTETVIVLDARRYLGIAPTLGNPLPMTANAQAVAAAITGNGDPTQALQANTGSQAATGKVVNTLKIQMHPIDLGLVTATLRLRDDELQIDLRVQTGDAYRQLTNDQDAMIKALRAQGFQVDQVNVIFTPLDSAGGNDGSGQPQSNQQQPSQNGRDSQGGLAAGNGGEGRNGGDGRDGAAGQRSADDGRTRQDTLRETPAAPQPGLSDELYF</sequence>
<dbReference type="InterPro" id="IPR038610">
    <property type="entry name" value="FliK-like_C_sf"/>
</dbReference>
<dbReference type="EMBL" id="JAANCM010000001">
    <property type="protein sequence ID" value="NHT74312.1"/>
    <property type="molecule type" value="Genomic_DNA"/>
</dbReference>
<comment type="caution">
    <text evidence="3">The sequence shown here is derived from an EMBL/GenBank/DDBJ whole genome shotgun (WGS) entry which is preliminary data.</text>
</comment>
<keyword evidence="4" id="KW-1185">Reference proteome</keyword>
<dbReference type="CDD" id="cd17470">
    <property type="entry name" value="T3SS_Flik_C"/>
    <property type="match status" value="1"/>
</dbReference>